<dbReference type="NCBIfam" id="TIGR01331">
    <property type="entry name" value="bisphos_cysQ"/>
    <property type="match status" value="1"/>
</dbReference>
<evidence type="ECO:0000256" key="6">
    <source>
        <dbReference type="HAMAP-Rule" id="MF_02095"/>
    </source>
</evidence>
<feature type="binding site" evidence="6">
    <location>
        <begin position="85"/>
        <end position="88"/>
    </location>
    <ligand>
        <name>substrate</name>
    </ligand>
</feature>
<feature type="binding site" evidence="7">
    <location>
        <position position="64"/>
    </location>
    <ligand>
        <name>Mg(2+)</name>
        <dbReference type="ChEBI" id="CHEBI:18420"/>
        <label>1</label>
        <note>catalytic</note>
    </ligand>
</feature>
<proteinExistence type="inferred from homology"/>
<evidence type="ECO:0000256" key="3">
    <source>
        <dbReference type="ARBA" id="ARBA00022519"/>
    </source>
</evidence>
<dbReference type="GO" id="GO:0000103">
    <property type="term" value="P:sulfate assimilation"/>
    <property type="evidence" value="ECO:0007669"/>
    <property type="project" value="TreeGrafter"/>
</dbReference>
<feature type="binding site" evidence="7">
    <location>
        <position position="86"/>
    </location>
    <ligand>
        <name>Mg(2+)</name>
        <dbReference type="ChEBI" id="CHEBI:18420"/>
        <label>1</label>
        <note>catalytic</note>
    </ligand>
</feature>
<dbReference type="HAMAP" id="MF_02095">
    <property type="entry name" value="CysQ"/>
    <property type="match status" value="1"/>
</dbReference>
<feature type="binding site" evidence="7">
    <location>
        <position position="83"/>
    </location>
    <ligand>
        <name>Mg(2+)</name>
        <dbReference type="ChEBI" id="CHEBI:18420"/>
        <label>1</label>
        <note>catalytic</note>
    </ligand>
</feature>
<dbReference type="GO" id="GO:0000287">
    <property type="term" value="F:magnesium ion binding"/>
    <property type="evidence" value="ECO:0007669"/>
    <property type="project" value="UniProtKB-UniRule"/>
</dbReference>
<feature type="binding site" evidence="6">
    <location>
        <position position="209"/>
    </location>
    <ligand>
        <name>Mg(2+)</name>
        <dbReference type="ChEBI" id="CHEBI:18420"/>
        <label>2</label>
    </ligand>
</feature>
<keyword evidence="6 7" id="KW-0460">Magnesium</keyword>
<dbReference type="InterPro" id="IPR006240">
    <property type="entry name" value="CysQ"/>
</dbReference>
<dbReference type="GO" id="GO:0050427">
    <property type="term" value="P:3'-phosphoadenosine 5'-phosphosulfate metabolic process"/>
    <property type="evidence" value="ECO:0007669"/>
    <property type="project" value="TreeGrafter"/>
</dbReference>
<gene>
    <name evidence="6 8" type="primary">cysQ</name>
    <name evidence="8" type="ORF">M9393_02815</name>
</gene>
<keyword evidence="6 7" id="KW-0479">Metal-binding</keyword>
<dbReference type="GO" id="GO:0008441">
    <property type="term" value="F:3'(2'),5'-bisphosphate nucleotidase activity"/>
    <property type="evidence" value="ECO:0007669"/>
    <property type="project" value="UniProtKB-UniRule"/>
</dbReference>
<reference evidence="8" key="1">
    <citation type="submission" date="2022-05" db="EMBL/GenBank/DDBJ databases">
        <title>Impact of host demography and evolutionary history on endosymbiont molecular evolution: a test in carpenter ants (Genus Camponotus) and their Blochmannia endosymbionts.</title>
        <authorList>
            <person name="Manthey J.D."/>
            <person name="Giron J.C."/>
            <person name="Hruska J.P."/>
        </authorList>
    </citation>
    <scope>NUCLEOTIDE SEQUENCE</scope>
    <source>
        <strain evidence="8">C-039</strain>
    </source>
</reference>
<dbReference type="PANTHER" id="PTHR43028">
    <property type="entry name" value="3'(2'),5'-BISPHOSPHATE NUCLEOTIDASE 1"/>
    <property type="match status" value="1"/>
</dbReference>
<protein>
    <recommendedName>
        <fullName evidence="6">3'(2'),5'-bisphosphate nucleotidase CysQ</fullName>
        <ecNumber evidence="6">3.1.3.7</ecNumber>
    </recommendedName>
    <alternativeName>
        <fullName evidence="6">3'(2'),5-bisphosphonucleoside 3'(2')-phosphohydrolase</fullName>
    </alternativeName>
    <alternativeName>
        <fullName evidence="6">3'-phosphoadenosine 5'-phosphate phosphatase</fullName>
        <shortName evidence="6">PAP phosphatase</shortName>
    </alternativeName>
</protein>
<keyword evidence="5 6" id="KW-0472">Membrane</keyword>
<name>A0A9Q8TXF0_9ENTR</name>
<keyword evidence="4 6" id="KW-0378">Hydrolase</keyword>
<dbReference type="InterPro" id="IPR050725">
    <property type="entry name" value="CysQ/Inositol_MonoPase"/>
</dbReference>
<dbReference type="Pfam" id="PF00459">
    <property type="entry name" value="Inositol_P"/>
    <property type="match status" value="1"/>
</dbReference>
<feature type="binding site" evidence="6">
    <location>
        <position position="209"/>
    </location>
    <ligand>
        <name>substrate</name>
    </ligand>
</feature>
<evidence type="ECO:0000256" key="4">
    <source>
        <dbReference type="ARBA" id="ARBA00022801"/>
    </source>
</evidence>
<accession>A0A9Q8TXF0</accession>
<dbReference type="EMBL" id="CP097753">
    <property type="protein sequence ID" value="URJ28470.1"/>
    <property type="molecule type" value="Genomic_DNA"/>
</dbReference>
<dbReference type="Proteomes" id="UP001056209">
    <property type="component" value="Chromosome"/>
</dbReference>
<feature type="binding site" evidence="6">
    <location>
        <position position="64"/>
    </location>
    <ligand>
        <name>Mg(2+)</name>
        <dbReference type="ChEBI" id="CHEBI:18420"/>
        <label>1</label>
    </ligand>
</feature>
<evidence type="ECO:0000256" key="2">
    <source>
        <dbReference type="ARBA" id="ARBA00022475"/>
    </source>
</evidence>
<evidence type="ECO:0000256" key="1">
    <source>
        <dbReference type="ARBA" id="ARBA00005289"/>
    </source>
</evidence>
<dbReference type="RefSeq" id="WP_250236696.1">
    <property type="nucleotide sequence ID" value="NZ_CP097753.1"/>
</dbReference>
<comment type="cofactor">
    <cofactor evidence="6 7">
        <name>Mg(2+)</name>
        <dbReference type="ChEBI" id="CHEBI:18420"/>
    </cofactor>
</comment>
<dbReference type="Gene3D" id="3.30.540.10">
    <property type="entry name" value="Fructose-1,6-Bisphosphatase, subunit A, domain 1"/>
    <property type="match status" value="1"/>
</dbReference>
<feature type="binding site" evidence="6">
    <location>
        <position position="86"/>
    </location>
    <ligand>
        <name>Mg(2+)</name>
        <dbReference type="ChEBI" id="CHEBI:18420"/>
        <label>2</label>
    </ligand>
</feature>
<comment type="similarity">
    <text evidence="1 6">Belongs to the inositol monophosphatase superfamily. CysQ family.</text>
</comment>
<feature type="binding site" evidence="6">
    <location>
        <position position="64"/>
    </location>
    <ligand>
        <name>substrate</name>
    </ligand>
</feature>
<comment type="catalytic activity">
    <reaction evidence="6">
        <text>adenosine 3',5'-bisphosphate + H2O = AMP + phosphate</text>
        <dbReference type="Rhea" id="RHEA:10040"/>
        <dbReference type="ChEBI" id="CHEBI:15377"/>
        <dbReference type="ChEBI" id="CHEBI:43474"/>
        <dbReference type="ChEBI" id="CHEBI:58343"/>
        <dbReference type="ChEBI" id="CHEBI:456215"/>
        <dbReference type="EC" id="3.1.3.7"/>
    </reaction>
</comment>
<comment type="subcellular location">
    <subcellularLocation>
        <location evidence="6">Cell inner membrane</location>
        <topology evidence="6">Peripheral membrane protein</topology>
        <orientation evidence="6">Cytoplasmic side</orientation>
    </subcellularLocation>
</comment>
<feature type="binding site" evidence="7">
    <location>
        <position position="85"/>
    </location>
    <ligand>
        <name>Mg(2+)</name>
        <dbReference type="ChEBI" id="CHEBI:18420"/>
        <label>1</label>
        <note>catalytic</note>
    </ligand>
</feature>
<dbReference type="EC" id="3.1.3.7" evidence="6"/>
<dbReference type="SUPFAM" id="SSF56655">
    <property type="entry name" value="Carbohydrate phosphatase"/>
    <property type="match status" value="1"/>
</dbReference>
<feature type="binding site" evidence="7">
    <location>
        <position position="209"/>
    </location>
    <ligand>
        <name>Mg(2+)</name>
        <dbReference type="ChEBI" id="CHEBI:18420"/>
        <label>1</label>
        <note>catalytic</note>
    </ligand>
</feature>
<dbReference type="InterPro" id="IPR000760">
    <property type="entry name" value="Inositol_monophosphatase-like"/>
</dbReference>
<feature type="binding site" evidence="6">
    <location>
        <position position="85"/>
    </location>
    <ligand>
        <name>Mg(2+)</name>
        <dbReference type="ChEBI" id="CHEBI:18420"/>
        <label>1</label>
    </ligand>
</feature>
<evidence type="ECO:0000256" key="7">
    <source>
        <dbReference type="PIRSR" id="PIRSR600760-2"/>
    </source>
</evidence>
<dbReference type="InterPro" id="IPR020550">
    <property type="entry name" value="Inositol_monophosphatase_CS"/>
</dbReference>
<dbReference type="PROSITE" id="PS00630">
    <property type="entry name" value="IMP_2"/>
    <property type="match status" value="1"/>
</dbReference>
<evidence type="ECO:0000313" key="8">
    <source>
        <dbReference type="EMBL" id="URJ28470.1"/>
    </source>
</evidence>
<keyword evidence="3 6" id="KW-0997">Cell inner membrane</keyword>
<comment type="function">
    <text evidence="6">Converts adenosine-3',5'-bisphosphate (PAP) to AMP.</text>
</comment>
<organism evidence="8 9">
    <name type="scientific">Candidatus Blochmannia vicinus</name>
    <name type="common">nom. nud.</name>
    <dbReference type="NCBI Taxonomy" id="251540"/>
    <lineage>
        <taxon>Bacteria</taxon>
        <taxon>Pseudomonadati</taxon>
        <taxon>Pseudomonadota</taxon>
        <taxon>Gammaproteobacteria</taxon>
        <taxon>Enterobacterales</taxon>
        <taxon>Enterobacteriaceae</taxon>
        <taxon>ant endosymbionts</taxon>
        <taxon>Candidatus Blochmanniella</taxon>
    </lineage>
</organism>
<evidence type="ECO:0000313" key="9">
    <source>
        <dbReference type="Proteomes" id="UP001056209"/>
    </source>
</evidence>
<dbReference type="PANTHER" id="PTHR43028:SF5">
    <property type="entry name" value="3'(2'),5'-BISPHOSPHATE NUCLEOTIDASE 1"/>
    <property type="match status" value="1"/>
</dbReference>
<dbReference type="GO" id="GO:0046854">
    <property type="term" value="P:phosphatidylinositol phosphate biosynthetic process"/>
    <property type="evidence" value="ECO:0007669"/>
    <property type="project" value="InterPro"/>
</dbReference>
<dbReference type="Gene3D" id="3.40.190.80">
    <property type="match status" value="1"/>
</dbReference>
<feature type="binding site" evidence="6">
    <location>
        <position position="83"/>
    </location>
    <ligand>
        <name>Mg(2+)</name>
        <dbReference type="ChEBI" id="CHEBI:18420"/>
        <label>2</label>
    </ligand>
</feature>
<sequence>MIEKISYIARIAGTEIMKIYNGNLKLNAHQKLDKSPVTNADLLSHKIIMYALRNLTPEIPVLSEEDTTEWKVCRDRSCFWLIDPLDGTKEFLLRNGAFTVNIAFIEYGQPIMGVVYVPAYNILYAADNGKVWKINYRGERINIAVCVSHYPMIVMSRNDVDYDQHRLYGYLKKFKNYKIINIGSSFKFCLIAEGSVHFYPRFSYTKIWDTAAGHVIAKSAGAIINDWDGNSLHYSNINRSFLNPGFQVSSY</sequence>
<dbReference type="AlphaFoldDB" id="A0A9Q8TXF0"/>
<dbReference type="GO" id="GO:0005886">
    <property type="term" value="C:plasma membrane"/>
    <property type="evidence" value="ECO:0007669"/>
    <property type="project" value="UniProtKB-SubCell"/>
</dbReference>
<keyword evidence="2 6" id="KW-1003">Cell membrane</keyword>
<evidence type="ECO:0000256" key="5">
    <source>
        <dbReference type="ARBA" id="ARBA00023136"/>
    </source>
</evidence>
<dbReference type="PRINTS" id="PR00377">
    <property type="entry name" value="IMPHPHTASES"/>
</dbReference>
<dbReference type="CDD" id="cd01638">
    <property type="entry name" value="CysQ"/>
    <property type="match status" value="1"/>
</dbReference>
<feature type="binding site" evidence="6">
    <location>
        <position position="83"/>
    </location>
    <ligand>
        <name>Mg(2+)</name>
        <dbReference type="ChEBI" id="CHEBI:18420"/>
        <label>1</label>
    </ligand>
</feature>